<dbReference type="Proteomes" id="UP000050909">
    <property type="component" value="Unassembled WGS sequence"/>
</dbReference>
<evidence type="ECO:0000259" key="3">
    <source>
        <dbReference type="PROSITE" id="PS51704"/>
    </source>
</evidence>
<evidence type="ECO:0000313" key="5">
    <source>
        <dbReference type="Proteomes" id="UP000050909"/>
    </source>
</evidence>
<dbReference type="InterPro" id="IPR017946">
    <property type="entry name" value="PLC-like_Pdiesterase_TIM-brl"/>
</dbReference>
<dbReference type="GO" id="GO:0008081">
    <property type="term" value="F:phosphoric diester hydrolase activity"/>
    <property type="evidence" value="ECO:0007669"/>
    <property type="project" value="InterPro"/>
</dbReference>
<evidence type="ECO:0000256" key="2">
    <source>
        <dbReference type="SAM" id="SignalP"/>
    </source>
</evidence>
<organism evidence="4 5">
    <name type="scientific">Amylolactobacillus amylotrophicus DSM 20534</name>
    <dbReference type="NCBI Taxonomy" id="1423722"/>
    <lineage>
        <taxon>Bacteria</taxon>
        <taxon>Bacillati</taxon>
        <taxon>Bacillota</taxon>
        <taxon>Bacilli</taxon>
        <taxon>Lactobacillales</taxon>
        <taxon>Lactobacillaceae</taxon>
        <taxon>Amylolactobacillus</taxon>
    </lineage>
</organism>
<dbReference type="PANTHER" id="PTHR46211">
    <property type="entry name" value="GLYCEROPHOSPHORYL DIESTER PHOSPHODIESTERASE"/>
    <property type="match status" value="1"/>
</dbReference>
<comment type="caution">
    <text evidence="4">The sequence shown here is derived from an EMBL/GenBank/DDBJ whole genome shotgun (WGS) entry which is preliminary data.</text>
</comment>
<reference evidence="4 5" key="1">
    <citation type="journal article" date="2015" name="Genome Announc.">
        <title>Expanding the biotechnology potential of lactobacilli through comparative genomics of 213 strains and associated genera.</title>
        <authorList>
            <person name="Sun Z."/>
            <person name="Harris H.M."/>
            <person name="McCann A."/>
            <person name="Guo C."/>
            <person name="Argimon S."/>
            <person name="Zhang W."/>
            <person name="Yang X."/>
            <person name="Jeffery I.B."/>
            <person name="Cooney J.C."/>
            <person name="Kagawa T.F."/>
            <person name="Liu W."/>
            <person name="Song Y."/>
            <person name="Salvetti E."/>
            <person name="Wrobel A."/>
            <person name="Rasinkangas P."/>
            <person name="Parkhill J."/>
            <person name="Rea M.C."/>
            <person name="O'Sullivan O."/>
            <person name="Ritari J."/>
            <person name="Douillard F.P."/>
            <person name="Paul Ross R."/>
            <person name="Yang R."/>
            <person name="Briner A.E."/>
            <person name="Felis G.E."/>
            <person name="de Vos W.M."/>
            <person name="Barrangou R."/>
            <person name="Klaenhammer T.R."/>
            <person name="Caufield P.W."/>
            <person name="Cui Y."/>
            <person name="Zhang H."/>
            <person name="O'Toole P.W."/>
        </authorList>
    </citation>
    <scope>NUCLEOTIDE SEQUENCE [LARGE SCALE GENOMIC DNA]</scope>
    <source>
        <strain evidence="4 5">DSM 20534</strain>
    </source>
</reference>
<dbReference type="Gene3D" id="3.20.20.190">
    <property type="entry name" value="Phosphatidylinositol (PI) phosphodiesterase"/>
    <property type="match status" value="1"/>
</dbReference>
<gene>
    <name evidence="4" type="ORF">FC62_GL001572</name>
</gene>
<accession>A0A0R1GSR1</accession>
<evidence type="ECO:0000256" key="1">
    <source>
        <dbReference type="SAM" id="MobiDB-lite"/>
    </source>
</evidence>
<protein>
    <recommendedName>
        <fullName evidence="3">GP-PDE domain-containing protein</fullName>
    </recommendedName>
</protein>
<dbReference type="PATRIC" id="fig|1423722.3.peg.1605"/>
<dbReference type="CDD" id="cd08556">
    <property type="entry name" value="GDPD"/>
    <property type="match status" value="1"/>
</dbReference>
<feature type="region of interest" description="Disordered" evidence="1">
    <location>
        <begin position="574"/>
        <end position="601"/>
    </location>
</feature>
<sequence length="736" mass="81789">MKNKLIAGISAVIFSLAIGVIQAEPVDAAVNQDLFVVAGHRGAMGEAAQQTLAGFDRAVSEGVDALEFDIQFTADNVMVISHNPTTCEIFNQNLNIRNSTLAQLRRLRYKASPYETIHTVEEIFQRYHSNPTLGYVLELKTVVQNQERMLINLINKYGLASRVIVESFQPLSLSRVKQIAPNILTLQLTASQPTLTDYLRESHDEFFGIPDTMATANNLSLISSFRKKIMAWDISANGSDLSSASVASLPIQGGIVNFPAQAKQALEGSISVNAARQNVNQQVVHVNTHEDIWLWNNPENPTVRTQKIAGNTNWRVTAMKLVDGVIWYQLATNAWVNGKYTGPQTPTLTNVPKVVKVTTRGTAWLFSDPVNPNVHVSTVNGGSNFKVVSYKLVDGLYWYDLGRNEWISSQYVVPTSFGEKINSTPTEVTIITKPVNRQTKITSKILKVHVPSEIWLWSNPTTNATHVKSVSLNSRWKIVTTHKVGNTTWYNLGRNEWINGQYAVVESDNVLRATKDTGVVLWSDPTVLTTKKQVVSFSSSWKIVGTKNVNGMYWYNLGMNEWISGQYAQQVNSGVDTDAEAAEPTNKPAQTTEPEKTEPEISRPVAKKIVTIKNPTDIWLIGNPGVKPIHTNTVQYGTLWKIVEIKQVNGITWYNLGRNEWISSQNAQIVNFAGGKALKVVKPGQAWLWNNPTSPTQRTLSVNIGSQYIVGETKRAGGLTWYELGINNWISSREAE</sequence>
<name>A0A0R1GSR1_9LACO</name>
<dbReference type="SUPFAM" id="SSF51695">
    <property type="entry name" value="PLC-like phosphodiesterases"/>
    <property type="match status" value="1"/>
</dbReference>
<dbReference type="AlphaFoldDB" id="A0A0R1GSR1"/>
<dbReference type="Pfam" id="PF03009">
    <property type="entry name" value="GDPD"/>
    <property type="match status" value="1"/>
</dbReference>
<dbReference type="InterPro" id="IPR030395">
    <property type="entry name" value="GP_PDE_dom"/>
</dbReference>
<keyword evidence="5" id="KW-1185">Reference proteome</keyword>
<dbReference type="PROSITE" id="PS51704">
    <property type="entry name" value="GP_PDE"/>
    <property type="match status" value="1"/>
</dbReference>
<dbReference type="GO" id="GO:0006629">
    <property type="term" value="P:lipid metabolic process"/>
    <property type="evidence" value="ECO:0007669"/>
    <property type="project" value="InterPro"/>
</dbReference>
<feature type="domain" description="GP-PDE" evidence="3">
    <location>
        <begin position="35"/>
        <end position="266"/>
    </location>
</feature>
<dbReference type="EMBL" id="AZCV01000009">
    <property type="protein sequence ID" value="KRK36912.1"/>
    <property type="molecule type" value="Genomic_DNA"/>
</dbReference>
<feature type="chain" id="PRO_5038413726" description="GP-PDE domain-containing protein" evidence="2">
    <location>
        <begin position="24"/>
        <end position="736"/>
    </location>
</feature>
<evidence type="ECO:0000313" key="4">
    <source>
        <dbReference type="EMBL" id="KRK36912.1"/>
    </source>
</evidence>
<dbReference type="RefSeq" id="WP_056946888.1">
    <property type="nucleotide sequence ID" value="NZ_AZCV01000009.1"/>
</dbReference>
<proteinExistence type="predicted"/>
<dbReference type="PANTHER" id="PTHR46211:SF14">
    <property type="entry name" value="GLYCEROPHOSPHODIESTER PHOSPHODIESTERASE"/>
    <property type="match status" value="1"/>
</dbReference>
<feature type="signal peptide" evidence="2">
    <location>
        <begin position="1"/>
        <end position="23"/>
    </location>
</feature>
<keyword evidence="2" id="KW-0732">Signal</keyword>